<dbReference type="HOGENOM" id="CLU_035624_1_0_1"/>
<reference evidence="2" key="2">
    <citation type="submission" date="2015-01" db="EMBL/GenBank/DDBJ databases">
        <title>Evolutionary Origins and Diversification of the Mycorrhizal Mutualists.</title>
        <authorList>
            <consortium name="DOE Joint Genome Institute"/>
            <consortium name="Mycorrhizal Genomics Consortium"/>
            <person name="Kohler A."/>
            <person name="Kuo A."/>
            <person name="Nagy L.G."/>
            <person name="Floudas D."/>
            <person name="Copeland A."/>
            <person name="Barry K.W."/>
            <person name="Cichocki N."/>
            <person name="Veneault-Fourrey C."/>
            <person name="LaButti K."/>
            <person name="Lindquist E.A."/>
            <person name="Lipzen A."/>
            <person name="Lundell T."/>
            <person name="Morin E."/>
            <person name="Murat C."/>
            <person name="Riley R."/>
            <person name="Ohm R."/>
            <person name="Sun H."/>
            <person name="Tunlid A."/>
            <person name="Henrissat B."/>
            <person name="Grigoriev I.V."/>
            <person name="Hibbett D.S."/>
            <person name="Martin F."/>
        </authorList>
    </citation>
    <scope>NUCLEOTIDE SEQUENCE [LARGE SCALE GENOMIC DNA]</scope>
    <source>
        <strain evidence="2">LaAM-08-1</strain>
    </source>
</reference>
<evidence type="ECO:0008006" key="3">
    <source>
        <dbReference type="Google" id="ProtNLM"/>
    </source>
</evidence>
<organism evidence="1 2">
    <name type="scientific">Laccaria amethystina LaAM-08-1</name>
    <dbReference type="NCBI Taxonomy" id="1095629"/>
    <lineage>
        <taxon>Eukaryota</taxon>
        <taxon>Fungi</taxon>
        <taxon>Dikarya</taxon>
        <taxon>Basidiomycota</taxon>
        <taxon>Agaricomycotina</taxon>
        <taxon>Agaricomycetes</taxon>
        <taxon>Agaricomycetidae</taxon>
        <taxon>Agaricales</taxon>
        <taxon>Agaricineae</taxon>
        <taxon>Hydnangiaceae</taxon>
        <taxon>Laccaria</taxon>
    </lineage>
</organism>
<sequence>MASYSDLPLEVIEEIICSLQDDVPTIQTCSQICSSLLPLCRRYIFRSIDLNRHTPVGRPVATIQSFGGLLDNNPGLSDYVQNLSYTISPRDIADSDALWVLGRLQRLRYFRLSGWLVGYWNTIPHQENRIRCGTWGPTFSKRSMASHLRRTTSRDTWFFQLPMIALSHCLNLVDLSLIRIGSFAVESYDEDPSGSVESIPQLRTFAFHFRSSDYSMRLLQARRPNDVPVLDFSNIQKLTVKIESAFDVTVAHAFIKATEKLETLEYTVDQVTNGCAGLAESLSGPRLFTLKNLSFQFGFIYKAEDPLCGLCEELEILSGSNVIETFILDARLPVGGWWTTGDKWARLDSILANQFPVLRNVVIKTPIALTSSVSNELSVYFPRLSQNVVVTWIAQMTLLKAVQVVF</sequence>
<dbReference type="OrthoDB" id="2745898at2759"/>
<dbReference type="AlphaFoldDB" id="A0A0C9XG09"/>
<proteinExistence type="predicted"/>
<accession>A0A0C9XG09</accession>
<name>A0A0C9XG09_9AGAR</name>
<gene>
    <name evidence="1" type="ORF">K443DRAFT_7627</name>
</gene>
<keyword evidence="2" id="KW-1185">Reference proteome</keyword>
<evidence type="ECO:0000313" key="2">
    <source>
        <dbReference type="Proteomes" id="UP000054477"/>
    </source>
</evidence>
<dbReference type="EMBL" id="KN838624">
    <property type="protein sequence ID" value="KIK00499.1"/>
    <property type="molecule type" value="Genomic_DNA"/>
</dbReference>
<protein>
    <recommendedName>
        <fullName evidence="3">F-box domain-containing protein</fullName>
    </recommendedName>
</protein>
<evidence type="ECO:0000313" key="1">
    <source>
        <dbReference type="EMBL" id="KIK00499.1"/>
    </source>
</evidence>
<reference evidence="1 2" key="1">
    <citation type="submission" date="2014-04" db="EMBL/GenBank/DDBJ databases">
        <authorList>
            <consortium name="DOE Joint Genome Institute"/>
            <person name="Kuo A."/>
            <person name="Kohler A."/>
            <person name="Nagy L.G."/>
            <person name="Floudas D."/>
            <person name="Copeland A."/>
            <person name="Barry K.W."/>
            <person name="Cichocki N."/>
            <person name="Veneault-Fourrey C."/>
            <person name="LaButti K."/>
            <person name="Lindquist E.A."/>
            <person name="Lipzen A."/>
            <person name="Lundell T."/>
            <person name="Morin E."/>
            <person name="Murat C."/>
            <person name="Sun H."/>
            <person name="Tunlid A."/>
            <person name="Henrissat B."/>
            <person name="Grigoriev I.V."/>
            <person name="Hibbett D.S."/>
            <person name="Martin F."/>
            <person name="Nordberg H.P."/>
            <person name="Cantor M.N."/>
            <person name="Hua S.X."/>
        </authorList>
    </citation>
    <scope>NUCLEOTIDE SEQUENCE [LARGE SCALE GENOMIC DNA]</scope>
    <source>
        <strain evidence="1 2">LaAM-08-1</strain>
    </source>
</reference>
<dbReference type="Proteomes" id="UP000054477">
    <property type="component" value="Unassembled WGS sequence"/>
</dbReference>